<accession>W0JRZ1</accession>
<feature type="compositionally biased region" description="Basic and acidic residues" evidence="1">
    <location>
        <begin position="1"/>
        <end position="13"/>
    </location>
</feature>
<organism evidence="2 3">
    <name type="scientific">Halostagnicola larsenii XH-48</name>
    <dbReference type="NCBI Taxonomy" id="797299"/>
    <lineage>
        <taxon>Archaea</taxon>
        <taxon>Methanobacteriati</taxon>
        <taxon>Methanobacteriota</taxon>
        <taxon>Stenosarchaea group</taxon>
        <taxon>Halobacteria</taxon>
        <taxon>Halobacteriales</taxon>
        <taxon>Natrialbaceae</taxon>
        <taxon>Halostagnicola</taxon>
    </lineage>
</organism>
<keyword evidence="2" id="KW-0614">Plasmid</keyword>
<dbReference type="AlphaFoldDB" id="W0JRZ1"/>
<feature type="region of interest" description="Disordered" evidence="1">
    <location>
        <begin position="1"/>
        <end position="36"/>
    </location>
</feature>
<dbReference type="EMBL" id="CP007056">
    <property type="protein sequence ID" value="AHG01354.1"/>
    <property type="molecule type" value="Genomic_DNA"/>
</dbReference>
<evidence type="ECO:0000313" key="3">
    <source>
        <dbReference type="Proteomes" id="UP000019024"/>
    </source>
</evidence>
<dbReference type="HOGENOM" id="CLU_3353843_0_0_2"/>
<reference evidence="2 3" key="1">
    <citation type="submission" date="2014-01" db="EMBL/GenBank/DDBJ databases">
        <authorList>
            <consortium name="DOE Joint Genome Institute"/>
            <person name="Anderson I."/>
            <person name="Huntemann M."/>
            <person name="Han J."/>
            <person name="Chen A."/>
            <person name="Kyrpides N."/>
            <person name="Mavromatis K."/>
            <person name="Markowitz V."/>
            <person name="Palaniappan K."/>
            <person name="Ivanova N."/>
            <person name="Schaumberg A."/>
            <person name="Pati A."/>
            <person name="Liolios K."/>
            <person name="Nordberg H.P."/>
            <person name="Cantor M.N."/>
            <person name="Hua S.X."/>
            <person name="Woyke T."/>
        </authorList>
    </citation>
    <scope>NUCLEOTIDE SEQUENCE [LARGE SCALE GENOMIC DNA]</scope>
    <source>
        <strain evidence="2 3">XH-48</strain>
        <plasmid evidence="3">1</plasmid>
    </source>
</reference>
<sequence length="36" mass="4081">MRTESRRERDRETCLFGHSGGSRFDPGALAALETRD</sequence>
<name>W0JRZ1_9EURY</name>
<proteinExistence type="predicted"/>
<dbReference type="KEGG" id="hlr:HALLA_02930"/>
<keyword evidence="3" id="KW-1185">Reference proteome</keyword>
<dbReference type="Proteomes" id="UP000019024">
    <property type="component" value="Plasmid unnamed"/>
</dbReference>
<geneLocation type="plasmid" evidence="2">
    <name>unnamed</name>
</geneLocation>
<gene>
    <name evidence="2" type="ORF">HALLA_02930</name>
</gene>
<evidence type="ECO:0000313" key="2">
    <source>
        <dbReference type="EMBL" id="AHG01354.1"/>
    </source>
</evidence>
<protein>
    <submittedName>
        <fullName evidence="2">Uncharacterized protein</fullName>
    </submittedName>
</protein>
<evidence type="ECO:0000256" key="1">
    <source>
        <dbReference type="SAM" id="MobiDB-lite"/>
    </source>
</evidence>